<dbReference type="Gene3D" id="3.30.30.10">
    <property type="entry name" value="Knottin, scorpion toxin-like"/>
    <property type="match status" value="1"/>
</dbReference>
<name>A0A3B6H1U6_WHEAT</name>
<evidence type="ECO:0000313" key="4">
    <source>
        <dbReference type="Proteomes" id="UP000019116"/>
    </source>
</evidence>
<gene>
    <name evidence="3" type="primary">LOC123076708</name>
</gene>
<feature type="signal peptide" evidence="1">
    <location>
        <begin position="1"/>
        <end position="26"/>
    </location>
</feature>
<organism evidence="3">
    <name type="scientific">Triticum aestivum</name>
    <name type="common">Wheat</name>
    <dbReference type="NCBI Taxonomy" id="4565"/>
    <lineage>
        <taxon>Eukaryota</taxon>
        <taxon>Viridiplantae</taxon>
        <taxon>Streptophyta</taxon>
        <taxon>Embryophyta</taxon>
        <taxon>Tracheophyta</taxon>
        <taxon>Spermatophyta</taxon>
        <taxon>Magnoliopsida</taxon>
        <taxon>Liliopsida</taxon>
        <taxon>Poales</taxon>
        <taxon>Poaceae</taxon>
        <taxon>BOP clade</taxon>
        <taxon>Pooideae</taxon>
        <taxon>Triticodae</taxon>
        <taxon>Triticeae</taxon>
        <taxon>Triticinae</taxon>
        <taxon>Triticum</taxon>
    </lineage>
</organism>
<feature type="domain" description="Knottins-like" evidence="2">
    <location>
        <begin position="30"/>
        <end position="78"/>
    </location>
</feature>
<dbReference type="GeneID" id="123076708"/>
<protein>
    <recommendedName>
        <fullName evidence="2">Knottins-like domain-containing protein</fullName>
    </recommendedName>
</protein>
<reference evidence="3" key="2">
    <citation type="submission" date="2018-10" db="UniProtKB">
        <authorList>
            <consortium name="EnsemblPlants"/>
        </authorList>
    </citation>
    <scope>IDENTIFICATION</scope>
</reference>
<feature type="chain" id="PRO_5043174937" description="Knottins-like domain-containing protein" evidence="1">
    <location>
        <begin position="27"/>
        <end position="114"/>
    </location>
</feature>
<dbReference type="RefSeq" id="XP_044354757.1">
    <property type="nucleotide sequence ID" value="XM_044498822.1"/>
</dbReference>
<dbReference type="InterPro" id="IPR036574">
    <property type="entry name" value="Scorpion_toxin-like_sf"/>
</dbReference>
<dbReference type="Gramene" id="TraesCS3D02G443800.1">
    <property type="protein sequence ID" value="TraesCS3D02G443800.1"/>
    <property type="gene ID" value="TraesCS3D02G443800"/>
</dbReference>
<evidence type="ECO:0000256" key="1">
    <source>
        <dbReference type="SAM" id="SignalP"/>
    </source>
</evidence>
<reference evidence="3" key="1">
    <citation type="submission" date="2018-08" db="EMBL/GenBank/DDBJ databases">
        <authorList>
            <person name="Rossello M."/>
        </authorList>
    </citation>
    <scope>NUCLEOTIDE SEQUENCE [LARGE SCALE GENOMIC DNA]</scope>
    <source>
        <strain evidence="3">cv. Chinese Spring</strain>
    </source>
</reference>
<keyword evidence="1" id="KW-0732">Signal</keyword>
<dbReference type="InterPro" id="IPR003614">
    <property type="entry name" value="Knottins"/>
</dbReference>
<accession>A0A3B6H1U6</accession>
<dbReference type="EnsemblPlants" id="TraesCS3D02G443800.1">
    <property type="protein sequence ID" value="TraesCS3D02G443800.1"/>
    <property type="gene ID" value="TraesCS3D02G443800"/>
</dbReference>
<evidence type="ECO:0000259" key="2">
    <source>
        <dbReference type="Pfam" id="PF00304"/>
    </source>
</evidence>
<dbReference type="Pfam" id="PF00304">
    <property type="entry name" value="Gamma-thionin"/>
    <property type="match status" value="1"/>
</dbReference>
<dbReference type="OrthoDB" id="610907at2759"/>
<dbReference type="Proteomes" id="UP000019116">
    <property type="component" value="Chromosome 3D"/>
</dbReference>
<keyword evidence="4" id="KW-1185">Reference proteome</keyword>
<dbReference type="Gramene" id="TraesCS3D03G0973700.1">
    <property type="protein sequence ID" value="TraesCS3D03G0973700.1.CDS"/>
    <property type="gene ID" value="TraesCS3D03G0973700"/>
</dbReference>
<dbReference type="GO" id="GO:0006952">
    <property type="term" value="P:defense response"/>
    <property type="evidence" value="ECO:0000318"/>
    <property type="project" value="GO_Central"/>
</dbReference>
<proteinExistence type="predicted"/>
<evidence type="ECO:0000313" key="3">
    <source>
        <dbReference type="EnsemblPlants" id="TraesCS3D02G443800.1"/>
    </source>
</evidence>
<dbReference type="SUPFAM" id="SSF57095">
    <property type="entry name" value="Scorpion toxin-like"/>
    <property type="match status" value="1"/>
</dbReference>
<dbReference type="AlphaFoldDB" id="A0A3B6H1U6"/>
<sequence length="114" mass="12779">MAFNRAQLLLAAFTLGLLLVSHSAEAYHGFCHSISKTYKRICTDKEDCSKACIRENFYDGFCSDIEIDHHVCVCRTECMNALPPQYNVPELAPSKGRSEAKVMPARKVSIGMYN</sequence>